<dbReference type="RefSeq" id="XP_033523701.1">
    <property type="nucleotide sequence ID" value="XM_033662306.1"/>
</dbReference>
<feature type="region of interest" description="Disordered" evidence="1">
    <location>
        <begin position="50"/>
        <end position="71"/>
    </location>
</feature>
<dbReference type="EMBL" id="ML977506">
    <property type="protein sequence ID" value="KAF2129312.1"/>
    <property type="molecule type" value="Genomic_DNA"/>
</dbReference>
<keyword evidence="3" id="KW-1185">Reference proteome</keyword>
<accession>A0A6A6ABI8</accession>
<dbReference type="AlphaFoldDB" id="A0A6A6ABI8"/>
<proteinExistence type="predicted"/>
<sequence length="100" mass="11151">MRPHIEQRNCVYSQCLVFARLSCPALSVFEFTASLHRLLQSLLMATNTKQPVREAQPTAQPTSQPRSILNVSPNCPQTIKQASHSSLILETRSQTSTLQS</sequence>
<protein>
    <submittedName>
        <fullName evidence="2">Uncharacterized protein</fullName>
    </submittedName>
</protein>
<name>A0A6A6ABI8_9PLEO</name>
<evidence type="ECO:0000313" key="2">
    <source>
        <dbReference type="EMBL" id="KAF2129312.1"/>
    </source>
</evidence>
<gene>
    <name evidence="2" type="ORF">P153DRAFT_17255</name>
</gene>
<reference evidence="2" key="1">
    <citation type="journal article" date="2020" name="Stud. Mycol.">
        <title>101 Dothideomycetes genomes: a test case for predicting lifestyles and emergence of pathogens.</title>
        <authorList>
            <person name="Haridas S."/>
            <person name="Albert R."/>
            <person name="Binder M."/>
            <person name="Bloem J."/>
            <person name="Labutti K."/>
            <person name="Salamov A."/>
            <person name="Andreopoulos B."/>
            <person name="Baker S."/>
            <person name="Barry K."/>
            <person name="Bills G."/>
            <person name="Bluhm B."/>
            <person name="Cannon C."/>
            <person name="Castanera R."/>
            <person name="Culley D."/>
            <person name="Daum C."/>
            <person name="Ezra D."/>
            <person name="Gonzalez J."/>
            <person name="Henrissat B."/>
            <person name="Kuo A."/>
            <person name="Liang C."/>
            <person name="Lipzen A."/>
            <person name="Lutzoni F."/>
            <person name="Magnuson J."/>
            <person name="Mondo S."/>
            <person name="Nolan M."/>
            <person name="Ohm R."/>
            <person name="Pangilinan J."/>
            <person name="Park H.-J."/>
            <person name="Ramirez L."/>
            <person name="Alfaro M."/>
            <person name="Sun H."/>
            <person name="Tritt A."/>
            <person name="Yoshinaga Y."/>
            <person name="Zwiers L.-H."/>
            <person name="Turgeon B."/>
            <person name="Goodwin S."/>
            <person name="Spatafora J."/>
            <person name="Crous P."/>
            <person name="Grigoriev I."/>
        </authorList>
    </citation>
    <scope>NUCLEOTIDE SEQUENCE</scope>
    <source>
        <strain evidence="2">CBS 119687</strain>
    </source>
</reference>
<dbReference type="Proteomes" id="UP000799771">
    <property type="component" value="Unassembled WGS sequence"/>
</dbReference>
<evidence type="ECO:0000256" key="1">
    <source>
        <dbReference type="SAM" id="MobiDB-lite"/>
    </source>
</evidence>
<feature type="compositionally biased region" description="Polar residues" evidence="1">
    <location>
        <begin position="57"/>
        <end position="71"/>
    </location>
</feature>
<dbReference type="GeneID" id="54402738"/>
<organism evidence="2 3">
    <name type="scientific">Dothidotthia symphoricarpi CBS 119687</name>
    <dbReference type="NCBI Taxonomy" id="1392245"/>
    <lineage>
        <taxon>Eukaryota</taxon>
        <taxon>Fungi</taxon>
        <taxon>Dikarya</taxon>
        <taxon>Ascomycota</taxon>
        <taxon>Pezizomycotina</taxon>
        <taxon>Dothideomycetes</taxon>
        <taxon>Pleosporomycetidae</taxon>
        <taxon>Pleosporales</taxon>
        <taxon>Dothidotthiaceae</taxon>
        <taxon>Dothidotthia</taxon>
    </lineage>
</organism>
<evidence type="ECO:0000313" key="3">
    <source>
        <dbReference type="Proteomes" id="UP000799771"/>
    </source>
</evidence>